<feature type="region of interest" description="Disordered" evidence="1">
    <location>
        <begin position="147"/>
        <end position="187"/>
    </location>
</feature>
<feature type="compositionally biased region" description="Basic residues" evidence="1">
    <location>
        <begin position="147"/>
        <end position="173"/>
    </location>
</feature>
<proteinExistence type="predicted"/>
<organism evidence="2 3">
    <name type="scientific">Hermanssonia centrifuga</name>
    <dbReference type="NCBI Taxonomy" id="98765"/>
    <lineage>
        <taxon>Eukaryota</taxon>
        <taxon>Fungi</taxon>
        <taxon>Dikarya</taxon>
        <taxon>Basidiomycota</taxon>
        <taxon>Agaricomycotina</taxon>
        <taxon>Agaricomycetes</taxon>
        <taxon>Polyporales</taxon>
        <taxon>Meruliaceae</taxon>
        <taxon>Hermanssonia</taxon>
    </lineage>
</organism>
<keyword evidence="3" id="KW-1185">Reference proteome</keyword>
<feature type="compositionally biased region" description="Basic residues" evidence="1">
    <location>
        <begin position="59"/>
        <end position="77"/>
    </location>
</feature>
<reference evidence="2 3" key="1">
    <citation type="submission" date="2018-02" db="EMBL/GenBank/DDBJ databases">
        <title>Genome sequence of the basidiomycete white-rot fungus Phlebia centrifuga.</title>
        <authorList>
            <person name="Granchi Z."/>
            <person name="Peng M."/>
            <person name="de Vries R.P."/>
            <person name="Hilden K."/>
            <person name="Makela M.R."/>
            <person name="Grigoriev I."/>
            <person name="Riley R."/>
        </authorList>
    </citation>
    <scope>NUCLEOTIDE SEQUENCE [LARGE SCALE GENOMIC DNA]</scope>
    <source>
        <strain evidence="2 3">FBCC195</strain>
    </source>
</reference>
<comment type="caution">
    <text evidence="2">The sequence shown here is derived from an EMBL/GenBank/DDBJ whole genome shotgun (WGS) entry which is preliminary data.</text>
</comment>
<dbReference type="AlphaFoldDB" id="A0A2R6NZU5"/>
<dbReference type="EMBL" id="MLYV02000612">
    <property type="protein sequence ID" value="PSR81625.1"/>
    <property type="molecule type" value="Genomic_DNA"/>
</dbReference>
<evidence type="ECO:0000313" key="2">
    <source>
        <dbReference type="EMBL" id="PSR81625.1"/>
    </source>
</evidence>
<protein>
    <submittedName>
        <fullName evidence="2">Uncharacterized protein</fullName>
    </submittedName>
</protein>
<evidence type="ECO:0000313" key="3">
    <source>
        <dbReference type="Proteomes" id="UP000186601"/>
    </source>
</evidence>
<dbReference type="Proteomes" id="UP000186601">
    <property type="component" value="Unassembled WGS sequence"/>
</dbReference>
<accession>A0A2R6NZU5</accession>
<feature type="region of interest" description="Disordered" evidence="1">
    <location>
        <begin position="53"/>
        <end position="78"/>
    </location>
</feature>
<evidence type="ECO:0000256" key="1">
    <source>
        <dbReference type="SAM" id="MobiDB-lite"/>
    </source>
</evidence>
<gene>
    <name evidence="2" type="ORF">PHLCEN_2v6307</name>
</gene>
<name>A0A2R6NZU5_9APHY</name>
<sequence length="206" mass="23073">MSWFNTVMNPTIQPAVPLPTSFVQRDVPCEFVGIANFDLKNIQFTPNHSGDLLLPAKKPAPRRRKAGQAGTRKRVRRNPVAGKPPWLCDYPGCGAIINCNRRYDIERHLKTHLPKDINEKLCDVEAEDGTHCGFVCINAGILNRHRQRVHGWPKRSPRPGPKGRRRNSPRKGKASPSSRTPPFPTFLHPTAALAARGVLNSAVRWD</sequence>